<proteinExistence type="predicted"/>
<feature type="region of interest" description="Disordered" evidence="1">
    <location>
        <begin position="229"/>
        <end position="249"/>
    </location>
</feature>
<accession>A0A9Q9EPI3</accession>
<dbReference type="EMBL" id="CP099428">
    <property type="protein sequence ID" value="USW58801.1"/>
    <property type="molecule type" value="Genomic_DNA"/>
</dbReference>
<organism evidence="2 3">
    <name type="scientific">Septoria linicola</name>
    <dbReference type="NCBI Taxonomy" id="215465"/>
    <lineage>
        <taxon>Eukaryota</taxon>
        <taxon>Fungi</taxon>
        <taxon>Dikarya</taxon>
        <taxon>Ascomycota</taxon>
        <taxon>Pezizomycotina</taxon>
        <taxon>Dothideomycetes</taxon>
        <taxon>Dothideomycetidae</taxon>
        <taxon>Mycosphaerellales</taxon>
        <taxon>Mycosphaerellaceae</taxon>
        <taxon>Septoria</taxon>
    </lineage>
</organism>
<evidence type="ECO:0000256" key="1">
    <source>
        <dbReference type="SAM" id="MobiDB-lite"/>
    </source>
</evidence>
<feature type="region of interest" description="Disordered" evidence="1">
    <location>
        <begin position="317"/>
        <end position="405"/>
    </location>
</feature>
<evidence type="ECO:0000313" key="2">
    <source>
        <dbReference type="EMBL" id="USW58801.1"/>
    </source>
</evidence>
<feature type="compositionally biased region" description="Polar residues" evidence="1">
    <location>
        <begin position="391"/>
        <end position="405"/>
    </location>
</feature>
<reference evidence="2" key="1">
    <citation type="submission" date="2022-06" db="EMBL/GenBank/DDBJ databases">
        <title>Complete genome sequences of two strains of the flax pathogen Septoria linicola.</title>
        <authorList>
            <person name="Lapalu N."/>
            <person name="Simon A."/>
            <person name="Demenou B."/>
            <person name="Paumier D."/>
            <person name="Guillot M.-P."/>
            <person name="Gout L."/>
            <person name="Valade R."/>
        </authorList>
    </citation>
    <scope>NUCLEOTIDE SEQUENCE</scope>
    <source>
        <strain evidence="2">SE15195</strain>
    </source>
</reference>
<dbReference type="AlphaFoldDB" id="A0A9Q9EPI3"/>
<evidence type="ECO:0000313" key="3">
    <source>
        <dbReference type="Proteomes" id="UP001056384"/>
    </source>
</evidence>
<gene>
    <name evidence="2" type="ORF">Slin15195_G121200</name>
</gene>
<feature type="compositionally biased region" description="Polar residues" evidence="1">
    <location>
        <begin position="321"/>
        <end position="340"/>
    </location>
</feature>
<sequence length="405" mass="44370">MTLIKRICGFFCAKPTRTDTPEISLHTTTCSHAPVACSLSADALQQGSSARSQPPRELSQTPDSTSYPSPTARSAALRKINKKKWRLSNRNVLFDADGRELFVREFVLQSPTFPPKMDLSPKPELPIYEAQMRYSTLPTQQNYEPRTAEGAGRREDPATHVNAGHDALDLLAKMSASESDIRGRAQKIMRPRPVSMCIYGGKQESVIKCHRAASLSYSAHPHEHVQSATSAISSTEAHNNGGSSAHSNVTDSLIQNSPLHQGPFELEGSQVPVVVHSTPSTPLLLRAQQPLQEDVGATAVTTPDEQTTMSYIPATLPVDRVTNTEPSTPSSRATFGINSLPSTPTTDPSPPSSSFGVSTETGSSERRHSWEDLPPNVYERLYEDALKRQRQQNQEQTPTSTFSRR</sequence>
<feature type="compositionally biased region" description="Polar residues" evidence="1">
    <location>
        <begin position="44"/>
        <end position="72"/>
    </location>
</feature>
<keyword evidence="3" id="KW-1185">Reference proteome</keyword>
<dbReference type="Proteomes" id="UP001056384">
    <property type="component" value="Chromosome 11"/>
</dbReference>
<feature type="region of interest" description="Disordered" evidence="1">
    <location>
        <begin position="44"/>
        <end position="73"/>
    </location>
</feature>
<protein>
    <submittedName>
        <fullName evidence="2">Uncharacterized protein</fullName>
    </submittedName>
</protein>
<name>A0A9Q9EPI3_9PEZI</name>